<dbReference type="Gene3D" id="3.40.1190.20">
    <property type="match status" value="1"/>
</dbReference>
<dbReference type="GO" id="GO:0008984">
    <property type="term" value="F:protein-glutamate methylesterase activity"/>
    <property type="evidence" value="ECO:0007669"/>
    <property type="project" value="InterPro"/>
</dbReference>
<accession>A0A3M3XZ95</accession>
<dbReference type="EMBL" id="RBPY01000129">
    <property type="protein sequence ID" value="RMO74723.1"/>
    <property type="molecule type" value="Genomic_DNA"/>
</dbReference>
<dbReference type="AlphaFoldDB" id="A0A3M3XZ95"/>
<keyword evidence="4 8" id="KW-0418">Kinase</keyword>
<keyword evidence="6" id="KW-0378">Hydrolase</keyword>
<dbReference type="GO" id="GO:0000156">
    <property type="term" value="F:phosphorelay response regulator activity"/>
    <property type="evidence" value="ECO:0007669"/>
    <property type="project" value="InterPro"/>
</dbReference>
<evidence type="ECO:0000256" key="4">
    <source>
        <dbReference type="ARBA" id="ARBA00022777"/>
    </source>
</evidence>
<dbReference type="Pfam" id="PF00294">
    <property type="entry name" value="PfkB"/>
    <property type="match status" value="1"/>
</dbReference>
<organism evidence="8 9">
    <name type="scientific">Pseudomonas syringae pv. primulae</name>
    <dbReference type="NCBI Taxonomy" id="251707"/>
    <lineage>
        <taxon>Bacteria</taxon>
        <taxon>Pseudomonadati</taxon>
        <taxon>Pseudomonadota</taxon>
        <taxon>Gammaproteobacteria</taxon>
        <taxon>Pseudomonadales</taxon>
        <taxon>Pseudomonadaceae</taxon>
        <taxon>Pseudomonas</taxon>
    </lineage>
</organism>
<dbReference type="InterPro" id="IPR011611">
    <property type="entry name" value="PfkB_dom"/>
</dbReference>
<comment type="caution">
    <text evidence="8">The sequence shown here is derived from an EMBL/GenBank/DDBJ whole genome shotgun (WGS) entry which is preliminary data.</text>
</comment>
<feature type="active site" evidence="6">
    <location>
        <position position="136"/>
    </location>
</feature>
<feature type="domain" description="CheB-type methylesterase" evidence="7">
    <location>
        <begin position="3"/>
        <end position="164"/>
    </location>
</feature>
<name>A0A3M3XZ95_9PSED</name>
<feature type="active site" evidence="6">
    <location>
        <position position="15"/>
    </location>
</feature>
<dbReference type="InterPro" id="IPR035909">
    <property type="entry name" value="CheB_C"/>
</dbReference>
<feature type="active site" evidence="6">
    <location>
        <position position="43"/>
    </location>
</feature>
<gene>
    <name evidence="8" type="ORF">ALQ36_01828</name>
</gene>
<keyword evidence="5" id="KW-0067">ATP-binding</keyword>
<dbReference type="GO" id="GO:0005524">
    <property type="term" value="F:ATP binding"/>
    <property type="evidence" value="ECO:0007669"/>
    <property type="project" value="UniProtKB-KW"/>
</dbReference>
<keyword evidence="2" id="KW-0808">Transferase</keyword>
<dbReference type="RefSeq" id="WP_122276715.1">
    <property type="nucleotide sequence ID" value="NZ_RBPY01000129.1"/>
</dbReference>
<evidence type="ECO:0000256" key="6">
    <source>
        <dbReference type="PROSITE-ProRule" id="PRU00050"/>
    </source>
</evidence>
<dbReference type="PROSITE" id="PS50122">
    <property type="entry name" value="CHEB"/>
    <property type="match status" value="1"/>
</dbReference>
<dbReference type="InterPro" id="IPR050306">
    <property type="entry name" value="PfkB_Carbo_kinase"/>
</dbReference>
<dbReference type="InterPro" id="IPR000673">
    <property type="entry name" value="Sig_transdc_resp-reg_Me-estase"/>
</dbReference>
<dbReference type="InterPro" id="IPR029056">
    <property type="entry name" value="Ribokinase-like"/>
</dbReference>
<proteinExistence type="inferred from homology"/>
<evidence type="ECO:0000259" key="7">
    <source>
        <dbReference type="PROSITE" id="PS50122"/>
    </source>
</evidence>
<reference evidence="8 9" key="1">
    <citation type="submission" date="2018-08" db="EMBL/GenBank/DDBJ databases">
        <title>Recombination of ecologically and evolutionarily significant loci maintains genetic cohesion in the Pseudomonas syringae species complex.</title>
        <authorList>
            <person name="Dillon M."/>
            <person name="Thakur S."/>
            <person name="Almeida R.N.D."/>
            <person name="Weir B.S."/>
            <person name="Guttman D.S."/>
        </authorList>
    </citation>
    <scope>NUCLEOTIDE SEQUENCE [LARGE SCALE GENOMIC DNA]</scope>
    <source>
        <strain evidence="8 9">ICMP 2732</strain>
    </source>
</reference>
<dbReference type="Proteomes" id="UP000281350">
    <property type="component" value="Unassembled WGS sequence"/>
</dbReference>
<sequence length="451" mass="48204">MGLMSNGWIIAVGASGGAGLEDICALLSALPPSLNAVVLIVLHRPWDQPSQLLEVLSKRSKIPVVIAPQGDRLKPGIAYIGEPSVHLTLLERSFALMTSDRPREHGNRTIDLLFRSVADCGGLKTIGVVLSGALDDGSRGLAAIHHAGGQTMVLRPSSTASHGMTDVVQHSPGHWQGYPGGAPWNVARAMSRLGVPTAFAGSISTDSLGDELAAQSKAAGLDMRFLQRVDADPLVAIVPSSHPPRYFFAGEADLHFDVQQLREGWLDSVELCHFSCISLARQPLGDRLVEVARMVKKNGKIVSYDPNWRNLMDNRYREVTFPAMVELADIIKLSDEDLRQIYPGLIEEEALEELRGTNAAAQILFTRGAGGMVLYEDNAKVEQAAIAVQVADTVGAGDASMAGWLASQFLGIQQPQARLQFSAACASVSCMHSGAYAPSREEVTALLSGGV</sequence>
<evidence type="ECO:0000256" key="1">
    <source>
        <dbReference type="ARBA" id="ARBA00010688"/>
    </source>
</evidence>
<dbReference type="Gene3D" id="3.40.50.180">
    <property type="entry name" value="Methylesterase CheB, C-terminal domain"/>
    <property type="match status" value="1"/>
</dbReference>
<comment type="similarity">
    <text evidence="1">Belongs to the carbohydrate kinase PfkB family.</text>
</comment>
<dbReference type="PANTHER" id="PTHR43085">
    <property type="entry name" value="HEXOKINASE FAMILY MEMBER"/>
    <property type="match status" value="1"/>
</dbReference>
<dbReference type="GO" id="GO:0006935">
    <property type="term" value="P:chemotaxis"/>
    <property type="evidence" value="ECO:0007669"/>
    <property type="project" value="UniProtKB-UniRule"/>
</dbReference>
<protein>
    <submittedName>
        <fullName evidence="8">Putative fructokinase</fullName>
    </submittedName>
</protein>
<evidence type="ECO:0000313" key="8">
    <source>
        <dbReference type="EMBL" id="RMO74723.1"/>
    </source>
</evidence>
<keyword evidence="6" id="KW-0145">Chemotaxis</keyword>
<evidence type="ECO:0000256" key="5">
    <source>
        <dbReference type="ARBA" id="ARBA00022840"/>
    </source>
</evidence>
<dbReference type="GO" id="GO:0016301">
    <property type="term" value="F:kinase activity"/>
    <property type="evidence" value="ECO:0007669"/>
    <property type="project" value="UniProtKB-KW"/>
</dbReference>
<dbReference type="CDD" id="cd16433">
    <property type="entry name" value="CheB"/>
    <property type="match status" value="1"/>
</dbReference>
<keyword evidence="3" id="KW-0547">Nucleotide-binding</keyword>
<dbReference type="PANTHER" id="PTHR43085:SF1">
    <property type="entry name" value="PSEUDOURIDINE KINASE-RELATED"/>
    <property type="match status" value="1"/>
</dbReference>
<dbReference type="SUPFAM" id="SSF52738">
    <property type="entry name" value="Methylesterase CheB, C-terminal domain"/>
    <property type="match status" value="1"/>
</dbReference>
<evidence type="ECO:0000313" key="9">
    <source>
        <dbReference type="Proteomes" id="UP000281350"/>
    </source>
</evidence>
<dbReference type="CDD" id="cd01167">
    <property type="entry name" value="bac_FRK"/>
    <property type="match status" value="1"/>
</dbReference>
<evidence type="ECO:0000256" key="2">
    <source>
        <dbReference type="ARBA" id="ARBA00022679"/>
    </source>
</evidence>
<dbReference type="GO" id="GO:0005737">
    <property type="term" value="C:cytoplasm"/>
    <property type="evidence" value="ECO:0007669"/>
    <property type="project" value="InterPro"/>
</dbReference>
<evidence type="ECO:0000256" key="3">
    <source>
        <dbReference type="ARBA" id="ARBA00022741"/>
    </source>
</evidence>
<dbReference type="SUPFAM" id="SSF53613">
    <property type="entry name" value="Ribokinase-like"/>
    <property type="match status" value="1"/>
</dbReference>